<organism evidence="2 3">
    <name type="scientific">Rhamnusium bicolor</name>
    <dbReference type="NCBI Taxonomy" id="1586634"/>
    <lineage>
        <taxon>Eukaryota</taxon>
        <taxon>Metazoa</taxon>
        <taxon>Ecdysozoa</taxon>
        <taxon>Arthropoda</taxon>
        <taxon>Hexapoda</taxon>
        <taxon>Insecta</taxon>
        <taxon>Pterygota</taxon>
        <taxon>Neoptera</taxon>
        <taxon>Endopterygota</taxon>
        <taxon>Coleoptera</taxon>
        <taxon>Polyphaga</taxon>
        <taxon>Cucujiformia</taxon>
        <taxon>Chrysomeloidea</taxon>
        <taxon>Cerambycidae</taxon>
        <taxon>Lepturinae</taxon>
        <taxon>Rhagiini</taxon>
        <taxon>Rhamnusium</taxon>
    </lineage>
</organism>
<reference evidence="2" key="1">
    <citation type="journal article" date="2023" name="Insect Mol. Biol.">
        <title>Genome sequencing provides insights into the evolution of gene families encoding plant cell wall-degrading enzymes in longhorned beetles.</title>
        <authorList>
            <person name="Shin N.R."/>
            <person name="Okamura Y."/>
            <person name="Kirsch R."/>
            <person name="Pauchet Y."/>
        </authorList>
    </citation>
    <scope>NUCLEOTIDE SEQUENCE</scope>
    <source>
        <strain evidence="2">RBIC_L_NR</strain>
    </source>
</reference>
<evidence type="ECO:0000313" key="2">
    <source>
        <dbReference type="EMBL" id="KAJ8937696.1"/>
    </source>
</evidence>
<comment type="caution">
    <text evidence="2">The sequence shown here is derived from an EMBL/GenBank/DDBJ whole genome shotgun (WGS) entry which is preliminary data.</text>
</comment>
<feature type="region of interest" description="Disordered" evidence="1">
    <location>
        <begin position="185"/>
        <end position="208"/>
    </location>
</feature>
<gene>
    <name evidence="2" type="ORF">NQ314_011752</name>
</gene>
<evidence type="ECO:0000313" key="3">
    <source>
        <dbReference type="Proteomes" id="UP001162156"/>
    </source>
</evidence>
<feature type="non-terminal residue" evidence="2">
    <location>
        <position position="1"/>
    </location>
</feature>
<feature type="compositionally biased region" description="Acidic residues" evidence="1">
    <location>
        <begin position="185"/>
        <end position="196"/>
    </location>
</feature>
<protein>
    <submittedName>
        <fullName evidence="2">Uncharacterized protein</fullName>
    </submittedName>
</protein>
<keyword evidence="3" id="KW-1185">Reference proteome</keyword>
<dbReference type="EMBL" id="JANEYF010003282">
    <property type="protein sequence ID" value="KAJ8937696.1"/>
    <property type="molecule type" value="Genomic_DNA"/>
</dbReference>
<dbReference type="AlphaFoldDB" id="A0AAV8XFG5"/>
<evidence type="ECO:0000256" key="1">
    <source>
        <dbReference type="SAM" id="MobiDB-lite"/>
    </source>
</evidence>
<name>A0AAV8XFG5_9CUCU</name>
<sequence length="208" mass="22944">RKLNNTVLLPITSDLLALSKCLEQEIKTIKEALKKKFTTVWSKLASLTLTRVILFNKRSGEAARMTVEQYASRPLWNSSGSEAVTEALSPFEQELAKTLVLVNIVGKRGRHVPVLLTAEMKESIDLLIRLRSEVEVLSENPFLFALGGAKVSRLLIAVDQGETQQFAGKALDEINLKDLPVITEEAELSDEEDERGDEVGNNGEIGNA</sequence>
<proteinExistence type="predicted"/>
<dbReference type="PANTHER" id="PTHR33480">
    <property type="entry name" value="SET DOMAIN-CONTAINING PROTEIN-RELATED"/>
    <property type="match status" value="1"/>
</dbReference>
<accession>A0AAV8XFG5</accession>
<dbReference type="Proteomes" id="UP001162156">
    <property type="component" value="Unassembled WGS sequence"/>
</dbReference>